<proteinExistence type="predicted"/>
<reference evidence="1" key="1">
    <citation type="journal article" date="2021" name="Proc. Natl. Acad. Sci. U.S.A.">
        <title>A Catalog of Tens of Thousands of Viruses from Human Metagenomes Reveals Hidden Associations with Chronic Diseases.</title>
        <authorList>
            <person name="Tisza M.J."/>
            <person name="Buck C.B."/>
        </authorList>
    </citation>
    <scope>NUCLEOTIDE SEQUENCE</scope>
    <source>
        <strain evidence="1">CtZD11</strain>
    </source>
</reference>
<name>A0A8S5U580_9CAUD</name>
<protein>
    <submittedName>
        <fullName evidence="1">Uncharacterized protein</fullName>
    </submittedName>
</protein>
<dbReference type="EMBL" id="BK016014">
    <property type="protein sequence ID" value="DAF89615.1"/>
    <property type="molecule type" value="Genomic_DNA"/>
</dbReference>
<sequence length="60" mass="7470">MAYIRKTVDRWDIETNYGYGWETEDCEYTRTEARKRLKEYQENSCGRFSVRLVKRRERKV</sequence>
<organism evidence="1">
    <name type="scientific">Siphoviridae sp. ctZD11</name>
    <dbReference type="NCBI Taxonomy" id="2825556"/>
    <lineage>
        <taxon>Viruses</taxon>
        <taxon>Duplodnaviria</taxon>
        <taxon>Heunggongvirae</taxon>
        <taxon>Uroviricota</taxon>
        <taxon>Caudoviricetes</taxon>
    </lineage>
</organism>
<accession>A0A8S5U580</accession>
<evidence type="ECO:0000313" key="1">
    <source>
        <dbReference type="EMBL" id="DAF89615.1"/>
    </source>
</evidence>